<evidence type="ECO:0000313" key="2">
    <source>
        <dbReference type="EMBL" id="GGE26904.1"/>
    </source>
</evidence>
<dbReference type="GO" id="GO:0003677">
    <property type="term" value="F:DNA binding"/>
    <property type="evidence" value="ECO:0007669"/>
    <property type="project" value="UniProtKB-KW"/>
</dbReference>
<evidence type="ECO:0000256" key="1">
    <source>
        <dbReference type="ARBA" id="ARBA00023125"/>
    </source>
</evidence>
<dbReference type="EMBL" id="BMHQ01000013">
    <property type="protein sequence ID" value="GGE26904.1"/>
    <property type="molecule type" value="Genomic_DNA"/>
</dbReference>
<organism evidence="2 3">
    <name type="scientific">Marinithermofilum abyssi</name>
    <dbReference type="NCBI Taxonomy" id="1571185"/>
    <lineage>
        <taxon>Bacteria</taxon>
        <taxon>Bacillati</taxon>
        <taxon>Bacillota</taxon>
        <taxon>Bacilli</taxon>
        <taxon>Bacillales</taxon>
        <taxon>Thermoactinomycetaceae</taxon>
        <taxon>Marinithermofilum</taxon>
    </lineage>
</organism>
<keyword evidence="1" id="KW-0238">DNA-binding</keyword>
<dbReference type="Gene3D" id="1.10.10.10">
    <property type="entry name" value="Winged helix-like DNA-binding domain superfamily/Winged helix DNA-binding domain"/>
    <property type="match status" value="1"/>
</dbReference>
<dbReference type="SUPFAM" id="SSF46785">
    <property type="entry name" value="Winged helix' DNA-binding domain"/>
    <property type="match status" value="1"/>
</dbReference>
<comment type="caution">
    <text evidence="2">The sequence shown here is derived from an EMBL/GenBank/DDBJ whole genome shotgun (WGS) entry which is preliminary data.</text>
</comment>
<dbReference type="AlphaFoldDB" id="A0A8J2VI44"/>
<sequence>MIFLGSRLDEVIPISSMAERIHVPAHYLEILLQLKAKGFVKSKRGMHGGYQLRMKPDEIVIGQVIRDMEGPLAPMS</sequence>
<dbReference type="PANTHER" id="PTHR33221:SF5">
    <property type="entry name" value="HTH-TYPE TRANSCRIPTIONAL REGULATOR ISCR"/>
    <property type="match status" value="1"/>
</dbReference>
<proteinExistence type="predicted"/>
<dbReference type="PANTHER" id="PTHR33221">
    <property type="entry name" value="WINGED HELIX-TURN-HELIX TRANSCRIPTIONAL REGULATOR, RRF2 FAMILY"/>
    <property type="match status" value="1"/>
</dbReference>
<gene>
    <name evidence="2" type="ORF">GCM10011571_31380</name>
</gene>
<dbReference type="GO" id="GO:0003700">
    <property type="term" value="F:DNA-binding transcription factor activity"/>
    <property type="evidence" value="ECO:0007669"/>
    <property type="project" value="TreeGrafter"/>
</dbReference>
<evidence type="ECO:0008006" key="4">
    <source>
        <dbReference type="Google" id="ProtNLM"/>
    </source>
</evidence>
<protein>
    <recommendedName>
        <fullName evidence="4">Rrf2 family transcriptional regulator</fullName>
    </recommendedName>
</protein>
<dbReference type="Proteomes" id="UP000625210">
    <property type="component" value="Unassembled WGS sequence"/>
</dbReference>
<dbReference type="InterPro" id="IPR036390">
    <property type="entry name" value="WH_DNA-bd_sf"/>
</dbReference>
<dbReference type="InterPro" id="IPR000944">
    <property type="entry name" value="Tscrpt_reg_Rrf2"/>
</dbReference>
<keyword evidence="3" id="KW-1185">Reference proteome</keyword>
<dbReference type="InterPro" id="IPR036388">
    <property type="entry name" value="WH-like_DNA-bd_sf"/>
</dbReference>
<accession>A0A8J2VI44</accession>
<dbReference type="GO" id="GO:0005829">
    <property type="term" value="C:cytosol"/>
    <property type="evidence" value="ECO:0007669"/>
    <property type="project" value="TreeGrafter"/>
</dbReference>
<reference evidence="2" key="1">
    <citation type="journal article" date="2014" name="Int. J. Syst. Evol. Microbiol.">
        <title>Complete genome sequence of Corynebacterium casei LMG S-19264T (=DSM 44701T), isolated from a smear-ripened cheese.</title>
        <authorList>
            <consortium name="US DOE Joint Genome Institute (JGI-PGF)"/>
            <person name="Walter F."/>
            <person name="Albersmeier A."/>
            <person name="Kalinowski J."/>
            <person name="Ruckert C."/>
        </authorList>
    </citation>
    <scope>NUCLEOTIDE SEQUENCE</scope>
    <source>
        <strain evidence="2">CGMCC 1.15179</strain>
    </source>
</reference>
<dbReference type="Pfam" id="PF02082">
    <property type="entry name" value="Rrf2"/>
    <property type="match status" value="1"/>
</dbReference>
<dbReference type="PROSITE" id="PS51197">
    <property type="entry name" value="HTH_RRF2_2"/>
    <property type="match status" value="1"/>
</dbReference>
<dbReference type="RefSeq" id="WP_308423177.1">
    <property type="nucleotide sequence ID" value="NZ_BMHQ01000013.1"/>
</dbReference>
<reference evidence="2" key="2">
    <citation type="submission" date="2020-09" db="EMBL/GenBank/DDBJ databases">
        <authorList>
            <person name="Sun Q."/>
            <person name="Zhou Y."/>
        </authorList>
    </citation>
    <scope>NUCLEOTIDE SEQUENCE</scope>
    <source>
        <strain evidence="2">CGMCC 1.15179</strain>
    </source>
</reference>
<name>A0A8J2VI44_9BACL</name>
<evidence type="ECO:0000313" key="3">
    <source>
        <dbReference type="Proteomes" id="UP000625210"/>
    </source>
</evidence>